<protein>
    <recommendedName>
        <fullName evidence="3">Condensin complex subunit 1 C-terminal domain-containing protein</fullName>
    </recommendedName>
</protein>
<evidence type="ECO:0000313" key="2">
    <source>
        <dbReference type="Proteomes" id="UP000324800"/>
    </source>
</evidence>
<proteinExistence type="predicted"/>
<sequence length="391" mass="44541">MPELSSKQSITLSSEASFSRGSQAPLISKSTSPNFSKSNSQLFLLFTYRGEDDRNQDMISYFQIVDTLQISFNGNKNQKMGIQKEQEDAFLKISGRLKDKEDDEGRTEAIGAGVTQELINIFEKRDLTTISSIYVEAFLNFLIPYHEDLRNTIYLENQSYLGLFRLLNHKIIEVVRLAIRSIGSLFLCGLLGIKNTEPNLHFEIIESFSGDKKLFTPFKKAKDKQTKDDSSICIGILFHAKEIPEKNTRLAIIIHLISIVNDPNKWVKESSIEAISYLALNQKNFKQIMNDIDIKAITKDLMTECNGSEKQNKQLQIVDSLLTIFETRDLNRITLPYVDVILKLSESNDETVKLLYSKKLCPQLLRLLDHTINEVIRYSITSIANIINLGT</sequence>
<dbReference type="Gene3D" id="1.25.10.10">
    <property type="entry name" value="Leucine-rich Repeat Variant"/>
    <property type="match status" value="1"/>
</dbReference>
<evidence type="ECO:0008006" key="3">
    <source>
        <dbReference type="Google" id="ProtNLM"/>
    </source>
</evidence>
<comment type="caution">
    <text evidence="1">The sequence shown here is derived from an EMBL/GenBank/DDBJ whole genome shotgun (WGS) entry which is preliminary data.</text>
</comment>
<accession>A0A5J4TTE8</accession>
<dbReference type="InterPro" id="IPR016024">
    <property type="entry name" value="ARM-type_fold"/>
</dbReference>
<reference evidence="1 2" key="1">
    <citation type="submission" date="2019-03" db="EMBL/GenBank/DDBJ databases">
        <title>Single cell metagenomics reveals metabolic interactions within the superorganism composed of flagellate Streblomastix strix and complex community of Bacteroidetes bacteria on its surface.</title>
        <authorList>
            <person name="Treitli S.C."/>
            <person name="Kolisko M."/>
            <person name="Husnik F."/>
            <person name="Keeling P."/>
            <person name="Hampl V."/>
        </authorList>
    </citation>
    <scope>NUCLEOTIDE SEQUENCE [LARGE SCALE GENOMIC DNA]</scope>
    <source>
        <strain evidence="1">ST1C</strain>
    </source>
</reference>
<evidence type="ECO:0000313" key="1">
    <source>
        <dbReference type="EMBL" id="KAA6361488.1"/>
    </source>
</evidence>
<organism evidence="1 2">
    <name type="scientific">Streblomastix strix</name>
    <dbReference type="NCBI Taxonomy" id="222440"/>
    <lineage>
        <taxon>Eukaryota</taxon>
        <taxon>Metamonada</taxon>
        <taxon>Preaxostyla</taxon>
        <taxon>Oxymonadida</taxon>
        <taxon>Streblomastigidae</taxon>
        <taxon>Streblomastix</taxon>
    </lineage>
</organism>
<dbReference type="Proteomes" id="UP000324800">
    <property type="component" value="Unassembled WGS sequence"/>
</dbReference>
<dbReference type="AlphaFoldDB" id="A0A5J4TTE8"/>
<dbReference type="InterPro" id="IPR011989">
    <property type="entry name" value="ARM-like"/>
</dbReference>
<name>A0A5J4TTE8_9EUKA</name>
<gene>
    <name evidence="1" type="ORF">EZS28_042985</name>
</gene>
<dbReference type="SUPFAM" id="SSF48371">
    <property type="entry name" value="ARM repeat"/>
    <property type="match status" value="1"/>
</dbReference>
<dbReference type="EMBL" id="SNRW01025483">
    <property type="protein sequence ID" value="KAA6361488.1"/>
    <property type="molecule type" value="Genomic_DNA"/>
</dbReference>